<comment type="caution">
    <text evidence="3">The sequence shown here is derived from an EMBL/GenBank/DDBJ whole genome shotgun (WGS) entry which is preliminary data.</text>
</comment>
<dbReference type="Proteomes" id="UP001589692">
    <property type="component" value="Unassembled WGS sequence"/>
</dbReference>
<protein>
    <submittedName>
        <fullName evidence="3">ParB N-terminal domain-containing protein</fullName>
    </submittedName>
</protein>
<keyword evidence="4" id="KW-1185">Reference proteome</keyword>
<gene>
    <name evidence="3" type="ORF">ACFFP0_18980</name>
</gene>
<feature type="domain" description="ParB-like N-terminal" evidence="2">
    <location>
        <begin position="7"/>
        <end position="89"/>
    </location>
</feature>
<dbReference type="InterPro" id="IPR036086">
    <property type="entry name" value="ParB/Sulfiredoxin_sf"/>
</dbReference>
<organism evidence="3 4">
    <name type="scientific">Rhizobium puerariae</name>
    <dbReference type="NCBI Taxonomy" id="1585791"/>
    <lineage>
        <taxon>Bacteria</taxon>
        <taxon>Pseudomonadati</taxon>
        <taxon>Pseudomonadota</taxon>
        <taxon>Alphaproteobacteria</taxon>
        <taxon>Hyphomicrobiales</taxon>
        <taxon>Rhizobiaceae</taxon>
        <taxon>Rhizobium/Agrobacterium group</taxon>
        <taxon>Rhizobium</taxon>
    </lineage>
</organism>
<dbReference type="InterPro" id="IPR003115">
    <property type="entry name" value="ParB_N"/>
</dbReference>
<dbReference type="SMART" id="SM00470">
    <property type="entry name" value="ParB"/>
    <property type="match status" value="1"/>
</dbReference>
<dbReference type="Gene3D" id="3.90.1530.10">
    <property type="entry name" value="Conserved hypothetical protein from pyrococcus furiosus pfu- 392566-001, ParB domain"/>
    <property type="match status" value="1"/>
</dbReference>
<evidence type="ECO:0000259" key="2">
    <source>
        <dbReference type="SMART" id="SM00470"/>
    </source>
</evidence>
<accession>A0ABV6AMJ8</accession>
<sequence length="158" mass="17811">MALVYCLFDPLALWPTEEVDRSRVEELEAKILSDGRWTEPITAHKDAHFVMDGHHRLTVAKRLNLAFLPVVFLGYEDVRVTAWRDGETITPEDIFAMARSGRLFPFKTTRHIFDAPLSPCDLPLERLGHGRRTVDVPSSPTFQTAARRPRPSSATGTG</sequence>
<dbReference type="CDD" id="cd16400">
    <property type="entry name" value="ParB_Srx_like_nuclease"/>
    <property type="match status" value="1"/>
</dbReference>
<feature type="region of interest" description="Disordered" evidence="1">
    <location>
        <begin position="130"/>
        <end position="158"/>
    </location>
</feature>
<reference evidence="3 4" key="1">
    <citation type="submission" date="2024-09" db="EMBL/GenBank/DDBJ databases">
        <authorList>
            <person name="Sun Q."/>
            <person name="Mori K."/>
        </authorList>
    </citation>
    <scope>NUCLEOTIDE SEQUENCE [LARGE SCALE GENOMIC DNA]</scope>
    <source>
        <strain evidence="3 4">TBRC 4938</strain>
    </source>
</reference>
<evidence type="ECO:0000313" key="3">
    <source>
        <dbReference type="EMBL" id="MFB9950938.1"/>
    </source>
</evidence>
<dbReference type="SUPFAM" id="SSF110849">
    <property type="entry name" value="ParB/Sulfiredoxin"/>
    <property type="match status" value="1"/>
</dbReference>
<dbReference type="EMBL" id="JBHMAA010000021">
    <property type="protein sequence ID" value="MFB9950938.1"/>
    <property type="molecule type" value="Genomic_DNA"/>
</dbReference>
<evidence type="ECO:0000256" key="1">
    <source>
        <dbReference type="SAM" id="MobiDB-lite"/>
    </source>
</evidence>
<name>A0ABV6AMJ8_9HYPH</name>
<dbReference type="RefSeq" id="WP_377263717.1">
    <property type="nucleotide sequence ID" value="NZ_JBHMAA010000021.1"/>
</dbReference>
<evidence type="ECO:0000313" key="4">
    <source>
        <dbReference type="Proteomes" id="UP001589692"/>
    </source>
</evidence>
<proteinExistence type="predicted"/>